<reference evidence="1 2" key="1">
    <citation type="submission" date="2013-05" db="EMBL/GenBank/DDBJ databases">
        <authorList>
            <person name="Harkins D.M."/>
            <person name="Durkin A.S."/>
            <person name="Brinkac L.M."/>
            <person name="Haft D.H."/>
            <person name="Selengut J.D."/>
            <person name="Sanka R."/>
            <person name="DePew J."/>
            <person name="Purushe J."/>
            <person name="Hartskeerl R.A."/>
            <person name="Ahmed A."/>
            <person name="van der Linden H."/>
            <person name="Goris M.G.A."/>
            <person name="Vinetz J.M."/>
            <person name="Sutton G.G."/>
            <person name="Nierman W.C."/>
            <person name="Fouts D.E."/>
        </authorList>
    </citation>
    <scope>NUCLEOTIDE SEQUENCE [LARGE SCALE GENOMIC DNA]</scope>
    <source>
        <strain evidence="1 2">CZ214</strain>
    </source>
</reference>
<name>T0FUM7_9LEPT</name>
<dbReference type="Proteomes" id="UP000015442">
    <property type="component" value="Unassembled WGS sequence"/>
</dbReference>
<accession>T0FUM7</accession>
<evidence type="ECO:0000313" key="1">
    <source>
        <dbReference type="EMBL" id="EQA73200.1"/>
    </source>
</evidence>
<comment type="caution">
    <text evidence="1">The sequence shown here is derived from an EMBL/GenBank/DDBJ whole genome shotgun (WGS) entry which is preliminary data.</text>
</comment>
<proteinExistence type="predicted"/>
<dbReference type="EMBL" id="AKWY02000006">
    <property type="protein sequence ID" value="EQA73200.1"/>
    <property type="molecule type" value="Genomic_DNA"/>
</dbReference>
<evidence type="ECO:0000313" key="2">
    <source>
        <dbReference type="Proteomes" id="UP000015442"/>
    </source>
</evidence>
<dbReference type="AlphaFoldDB" id="T0FUM7"/>
<protein>
    <submittedName>
        <fullName evidence="1">Uncharacterized protein</fullName>
    </submittedName>
</protein>
<sequence>MSMLKIGIQKAVALSFFIAKISYVKLTLAQSPNCGYIPKFLITDNYFLIFRNKSKI</sequence>
<gene>
    <name evidence="1" type="ORF">LEP1GSC059_1607</name>
</gene>
<organism evidence="1 2">
    <name type="scientific">Leptospira noguchii serovar Panama str. CZ214</name>
    <dbReference type="NCBI Taxonomy" id="1001595"/>
    <lineage>
        <taxon>Bacteria</taxon>
        <taxon>Pseudomonadati</taxon>
        <taxon>Spirochaetota</taxon>
        <taxon>Spirochaetia</taxon>
        <taxon>Leptospirales</taxon>
        <taxon>Leptospiraceae</taxon>
        <taxon>Leptospira</taxon>
    </lineage>
</organism>